<dbReference type="GO" id="GO:0016787">
    <property type="term" value="F:hydrolase activity"/>
    <property type="evidence" value="ECO:0007669"/>
    <property type="project" value="UniProtKB-KW"/>
</dbReference>
<evidence type="ECO:0000313" key="6">
    <source>
        <dbReference type="Proteomes" id="UP000004030"/>
    </source>
</evidence>
<feature type="domain" description="Fibronectin type III-like" evidence="4">
    <location>
        <begin position="86"/>
        <end position="156"/>
    </location>
</feature>
<protein>
    <submittedName>
        <fullName evidence="5">Glycoside hydrolase, family 3-like protein</fullName>
    </submittedName>
</protein>
<name>G6EHC5_9SPHN</name>
<evidence type="ECO:0000256" key="2">
    <source>
        <dbReference type="ARBA" id="ARBA00022801"/>
    </source>
</evidence>
<dbReference type="InterPro" id="IPR013783">
    <property type="entry name" value="Ig-like_fold"/>
</dbReference>
<reference evidence="5 6" key="1">
    <citation type="journal article" date="2012" name="J. Bacteriol.">
        <title>Genome sequence of benzo(a)pyrene-degrading bacterium Novosphingobium pentaromativorans US6-1.</title>
        <authorList>
            <person name="Luo Y.R."/>
            <person name="Kang S.G."/>
            <person name="Kim S.J."/>
            <person name="Kim M.R."/>
            <person name="Li N."/>
            <person name="Lee J.H."/>
            <person name="Kwon K.K."/>
        </authorList>
    </citation>
    <scope>NUCLEOTIDE SEQUENCE [LARGE SCALE GENOMIC DNA]</scope>
    <source>
        <strain evidence="5 6">US6-1</strain>
    </source>
</reference>
<feature type="chain" id="PRO_5003488335" evidence="3">
    <location>
        <begin position="22"/>
        <end position="179"/>
    </location>
</feature>
<dbReference type="Pfam" id="PF14310">
    <property type="entry name" value="Fn3-like"/>
    <property type="match status" value="1"/>
</dbReference>
<comment type="similarity">
    <text evidence="1">Belongs to the glycosyl hydrolase 3 family.</text>
</comment>
<evidence type="ECO:0000256" key="1">
    <source>
        <dbReference type="ARBA" id="ARBA00005336"/>
    </source>
</evidence>
<comment type="caution">
    <text evidence="5">The sequence shown here is derived from an EMBL/GenBank/DDBJ whole genome shotgun (WGS) entry which is preliminary data.</text>
</comment>
<keyword evidence="3" id="KW-0732">Signal</keyword>
<keyword evidence="2 5" id="KW-0378">Hydrolase</keyword>
<dbReference type="SMART" id="SM01217">
    <property type="entry name" value="Fn3_like"/>
    <property type="match status" value="1"/>
</dbReference>
<dbReference type="PATRIC" id="fig|1088721.3.peg.3692"/>
<dbReference type="KEGG" id="npn:JI59_20305"/>
<feature type="signal peptide" evidence="3">
    <location>
        <begin position="1"/>
        <end position="21"/>
    </location>
</feature>
<dbReference type="AlphaFoldDB" id="G6EHC5"/>
<evidence type="ECO:0000313" key="5">
    <source>
        <dbReference type="EMBL" id="EHJ59414.1"/>
    </source>
</evidence>
<dbReference type="PANTHER" id="PTHR42715">
    <property type="entry name" value="BETA-GLUCOSIDASE"/>
    <property type="match status" value="1"/>
</dbReference>
<dbReference type="EMBL" id="AGFM01000058">
    <property type="protein sequence ID" value="EHJ59414.1"/>
    <property type="molecule type" value="Genomic_DNA"/>
</dbReference>
<sequence length="179" mass="19358">MFGATIAAFMGIASSATTAFAEISETEIRTRAEARVLRTPAHLDASRSSPEPPGRQKELLEAVIAPGGKVTVTFDLKNTGTRTADEVAQLYIHQAVGTASRPVRELKSYQRVTLGPGETRRHSFEPGPKKRQYWNAATRARVIDESTFEVAVGGDSTADFEASFVVDRSGAAQTEGNFR</sequence>
<organism evidence="5 6">
    <name type="scientific">Novosphingobium pentaromativorans US6-1</name>
    <dbReference type="NCBI Taxonomy" id="1088721"/>
    <lineage>
        <taxon>Bacteria</taxon>
        <taxon>Pseudomonadati</taxon>
        <taxon>Pseudomonadota</taxon>
        <taxon>Alphaproteobacteria</taxon>
        <taxon>Sphingomonadales</taxon>
        <taxon>Sphingomonadaceae</taxon>
        <taxon>Novosphingobium</taxon>
    </lineage>
</organism>
<dbReference type="OrthoDB" id="9781691at2"/>
<proteinExistence type="inferred from homology"/>
<gene>
    <name evidence="5" type="ORF">NSU_3746</name>
</gene>
<dbReference type="PANTHER" id="PTHR42715:SF10">
    <property type="entry name" value="BETA-GLUCOSIDASE"/>
    <property type="match status" value="1"/>
</dbReference>
<evidence type="ECO:0000256" key="3">
    <source>
        <dbReference type="SAM" id="SignalP"/>
    </source>
</evidence>
<dbReference type="RefSeq" id="WP_007014654.1">
    <property type="nucleotide sequence ID" value="NZ_AGFM01000058.1"/>
</dbReference>
<dbReference type="InterPro" id="IPR026891">
    <property type="entry name" value="Fn3-like"/>
</dbReference>
<dbReference type="Gene3D" id="2.60.40.10">
    <property type="entry name" value="Immunoglobulins"/>
    <property type="match status" value="1"/>
</dbReference>
<keyword evidence="6" id="KW-1185">Reference proteome</keyword>
<accession>G6EHC5</accession>
<dbReference type="eggNOG" id="COG1472">
    <property type="taxonomic scope" value="Bacteria"/>
</dbReference>
<dbReference type="Proteomes" id="UP000004030">
    <property type="component" value="Unassembled WGS sequence"/>
</dbReference>
<dbReference type="InterPro" id="IPR050288">
    <property type="entry name" value="Cellulose_deg_GH3"/>
</dbReference>
<evidence type="ECO:0000259" key="4">
    <source>
        <dbReference type="SMART" id="SM01217"/>
    </source>
</evidence>